<dbReference type="CDD" id="cd00071">
    <property type="entry name" value="GMPK"/>
    <property type="match status" value="1"/>
</dbReference>
<dbReference type="InterPro" id="IPR036034">
    <property type="entry name" value="PDZ_sf"/>
</dbReference>
<dbReference type="InterPro" id="IPR020590">
    <property type="entry name" value="Guanylate_kinase_CS"/>
</dbReference>
<dbReference type="PROSITE" id="PS00856">
    <property type="entry name" value="GUANYLATE_KINASE_1"/>
    <property type="match status" value="1"/>
</dbReference>
<dbReference type="InterPro" id="IPR001478">
    <property type="entry name" value="PDZ"/>
</dbReference>
<dbReference type="Pfam" id="PF07653">
    <property type="entry name" value="SH3_2"/>
    <property type="match status" value="1"/>
</dbReference>
<dbReference type="InterPro" id="IPR027417">
    <property type="entry name" value="P-loop_NTPase"/>
</dbReference>
<dbReference type="SMART" id="SM00228">
    <property type="entry name" value="PDZ"/>
    <property type="match status" value="1"/>
</dbReference>
<evidence type="ECO:0000259" key="4">
    <source>
        <dbReference type="PROSITE" id="PS50002"/>
    </source>
</evidence>
<dbReference type="Pfam" id="PF00595">
    <property type="entry name" value="PDZ"/>
    <property type="match status" value="1"/>
</dbReference>
<name>A0A1I7XLM7_HETBA</name>
<organism evidence="7 8">
    <name type="scientific">Heterorhabditis bacteriophora</name>
    <name type="common">Entomopathogenic nematode worm</name>
    <dbReference type="NCBI Taxonomy" id="37862"/>
    <lineage>
        <taxon>Eukaryota</taxon>
        <taxon>Metazoa</taxon>
        <taxon>Ecdysozoa</taxon>
        <taxon>Nematoda</taxon>
        <taxon>Chromadorea</taxon>
        <taxon>Rhabditida</taxon>
        <taxon>Rhabditina</taxon>
        <taxon>Rhabditomorpha</taxon>
        <taxon>Strongyloidea</taxon>
        <taxon>Heterorhabditidae</taxon>
        <taxon>Heterorhabditis</taxon>
    </lineage>
</organism>
<dbReference type="InterPro" id="IPR008145">
    <property type="entry name" value="GK/Ca_channel_bsu"/>
</dbReference>
<dbReference type="SUPFAM" id="SSF50044">
    <property type="entry name" value="SH3-domain"/>
    <property type="match status" value="1"/>
</dbReference>
<dbReference type="PROSITE" id="PS50052">
    <property type="entry name" value="GUANYLATE_KINASE_2"/>
    <property type="match status" value="1"/>
</dbReference>
<dbReference type="PROSITE" id="PS50106">
    <property type="entry name" value="PDZ"/>
    <property type="match status" value="1"/>
</dbReference>
<reference evidence="8" key="1">
    <citation type="submission" date="2016-11" db="UniProtKB">
        <authorList>
            <consortium name="WormBaseParasite"/>
        </authorList>
    </citation>
    <scope>IDENTIFICATION</scope>
</reference>
<protein>
    <submittedName>
        <fullName evidence="8">MAGUK p55 subfamily member 5</fullName>
    </submittedName>
</protein>
<dbReference type="InterPro" id="IPR036028">
    <property type="entry name" value="SH3-like_dom_sf"/>
</dbReference>
<dbReference type="InterPro" id="IPR050716">
    <property type="entry name" value="MAGUK"/>
</dbReference>
<dbReference type="Proteomes" id="UP000095283">
    <property type="component" value="Unplaced"/>
</dbReference>
<dbReference type="PANTHER" id="PTHR23122">
    <property type="entry name" value="MEMBRANE-ASSOCIATED GUANYLATE KINASE MAGUK"/>
    <property type="match status" value="1"/>
</dbReference>
<evidence type="ECO:0000256" key="2">
    <source>
        <dbReference type="ARBA" id="ARBA00022443"/>
    </source>
</evidence>
<dbReference type="InterPro" id="IPR035601">
    <property type="entry name" value="MPP5_SH3"/>
</dbReference>
<dbReference type="GO" id="GO:0034330">
    <property type="term" value="P:cell junction organization"/>
    <property type="evidence" value="ECO:0007669"/>
    <property type="project" value="UniProtKB-ARBA"/>
</dbReference>
<sequence>MSEKDHGRSQNVRVVSVYKHEDSYLGATVRNEDNRIIVGRVVKGGVVDKTGLFREGDELLEINGIDLRGKKVGEVCEILRSISGEVKFIVASQNSEQKVQTTNVQHLRALFDYDPEDDIYVPCKELALKFQRGDILHVLNTNDDNWWQAYREGEDTSQSLAGLIPSSSFHQQVVMYVEEMERDSKPKTRVDVKKKIPEVIKTLGRKSSKEVMRSIDEPHHLGLGLHSDLISYEEVVLYLARTDKKRPLVLCGPEGVGCLQMRQRLLESDKDRLASPIPYTSRPPRDGEIDGVHYHFISKQRFIEESKAGKFVEFGEYQKHWYGTAKTDIINVINKGKTCVLTLKAESLLSVRTADVMPYILFLAPPSLQALRRQKECHGEYNVKDDELKTILNQGKTIEQKFGHLFDNIIINVDFDRSLKELKAVLKKLETEPQWVPAMWT</sequence>
<feature type="domain" description="PDZ" evidence="6">
    <location>
        <begin position="14"/>
        <end position="94"/>
    </location>
</feature>
<evidence type="ECO:0000313" key="7">
    <source>
        <dbReference type="Proteomes" id="UP000095283"/>
    </source>
</evidence>
<dbReference type="SMART" id="SM00326">
    <property type="entry name" value="SH3"/>
    <property type="match status" value="1"/>
</dbReference>
<dbReference type="Pfam" id="PF00625">
    <property type="entry name" value="Guanylate_kin"/>
    <property type="match status" value="1"/>
</dbReference>
<dbReference type="InterPro" id="IPR008144">
    <property type="entry name" value="Guanylate_kin-like_dom"/>
</dbReference>
<comment type="similarity">
    <text evidence="1">Belongs to the MAGUK family.</text>
</comment>
<keyword evidence="2 3" id="KW-0728">SH3 domain</keyword>
<evidence type="ECO:0000256" key="3">
    <source>
        <dbReference type="PROSITE-ProRule" id="PRU00192"/>
    </source>
</evidence>
<dbReference type="SMART" id="SM00072">
    <property type="entry name" value="GuKc"/>
    <property type="match status" value="1"/>
</dbReference>
<accession>A0A1I7XLM7</accession>
<dbReference type="FunFam" id="3.30.63.10:FF:000002">
    <property type="entry name" value="Guanylate kinase 1"/>
    <property type="match status" value="1"/>
</dbReference>
<proteinExistence type="inferred from homology"/>
<dbReference type="Gene3D" id="2.30.42.10">
    <property type="match status" value="1"/>
</dbReference>
<feature type="domain" description="SH3" evidence="4">
    <location>
        <begin position="102"/>
        <end position="174"/>
    </location>
</feature>
<dbReference type="Gene3D" id="2.30.30.40">
    <property type="entry name" value="SH3 Domains"/>
    <property type="match status" value="1"/>
</dbReference>
<feature type="domain" description="Guanylate kinase-like" evidence="5">
    <location>
        <begin position="245"/>
        <end position="427"/>
    </location>
</feature>
<evidence type="ECO:0000313" key="8">
    <source>
        <dbReference type="WBParaSite" id="Hba_18677"/>
    </source>
</evidence>
<dbReference type="SUPFAM" id="SSF52540">
    <property type="entry name" value="P-loop containing nucleoside triphosphate hydrolases"/>
    <property type="match status" value="1"/>
</dbReference>
<dbReference type="Gene3D" id="3.40.50.300">
    <property type="entry name" value="P-loop containing nucleotide triphosphate hydrolases"/>
    <property type="match status" value="1"/>
</dbReference>
<dbReference type="PROSITE" id="PS50002">
    <property type="entry name" value="SH3"/>
    <property type="match status" value="1"/>
</dbReference>
<dbReference type="InterPro" id="IPR001452">
    <property type="entry name" value="SH3_domain"/>
</dbReference>
<evidence type="ECO:0000256" key="1">
    <source>
        <dbReference type="ARBA" id="ARBA00007014"/>
    </source>
</evidence>
<evidence type="ECO:0000259" key="6">
    <source>
        <dbReference type="PROSITE" id="PS50106"/>
    </source>
</evidence>
<dbReference type="AlphaFoldDB" id="A0A1I7XLM7"/>
<evidence type="ECO:0000259" key="5">
    <source>
        <dbReference type="PROSITE" id="PS50052"/>
    </source>
</evidence>
<keyword evidence="7" id="KW-1185">Reference proteome</keyword>
<dbReference type="WBParaSite" id="Hba_18677">
    <property type="protein sequence ID" value="Hba_18677"/>
    <property type="gene ID" value="Hba_18677"/>
</dbReference>
<dbReference type="SUPFAM" id="SSF50156">
    <property type="entry name" value="PDZ domain-like"/>
    <property type="match status" value="1"/>
</dbReference>
<dbReference type="CDD" id="cd12036">
    <property type="entry name" value="SH3_MPP5"/>
    <property type="match status" value="1"/>
</dbReference>